<comment type="caution">
    <text evidence="1">The sequence shown here is derived from an EMBL/GenBank/DDBJ whole genome shotgun (WGS) entry which is preliminary data.</text>
</comment>
<organism evidence="1 2">
    <name type="scientific">Letharia lupina</name>
    <dbReference type="NCBI Taxonomy" id="560253"/>
    <lineage>
        <taxon>Eukaryota</taxon>
        <taxon>Fungi</taxon>
        <taxon>Dikarya</taxon>
        <taxon>Ascomycota</taxon>
        <taxon>Pezizomycotina</taxon>
        <taxon>Lecanoromycetes</taxon>
        <taxon>OSLEUM clade</taxon>
        <taxon>Lecanoromycetidae</taxon>
        <taxon>Lecanorales</taxon>
        <taxon>Lecanorineae</taxon>
        <taxon>Parmeliaceae</taxon>
        <taxon>Letharia</taxon>
    </lineage>
</organism>
<sequence>MSRGHPEAKAACRDRLYSPRVGFRAGLVKVFQRYVERIFCSQTRSTSSIHARPTSSRSKKQSRPVSLIEEENHVARQIRDIYCRASLAGDIRHAKSTIDLTSFLAGLPGIAAPTIKKTNPEDLVERMFPPWATSCGARHVAACFWSWLCVLDDLTENKDTRIALENIVSILSRSPYDPLPSSPLAVSLMGAFHSAVQTATITNQNPLDPVDPIREPWKEVFWSEVATVARALLAEQDLDDQKFTMQEWLDLRVLTISARPLLVLLQASFGLPASSGPLVIGPLKNLPLILGLQNDILGFDKDFSSGNPLSAVQLLIRDGMDKKKALLRIVGLHNRLVMEMTVDAEDFDGTDQERDFVTAASRWPNAMALWMVSCERYK</sequence>
<accession>A0A8H6FKM3</accession>
<dbReference type="SUPFAM" id="SSF48576">
    <property type="entry name" value="Terpenoid synthases"/>
    <property type="match status" value="1"/>
</dbReference>
<dbReference type="Gene3D" id="1.10.600.10">
    <property type="entry name" value="Farnesyl Diphosphate Synthase"/>
    <property type="match status" value="1"/>
</dbReference>
<proteinExistence type="predicted"/>
<gene>
    <name evidence="1" type="ORF">HO133_004610</name>
</gene>
<dbReference type="Pfam" id="PF19086">
    <property type="entry name" value="Terpene_syn_C_2"/>
    <property type="match status" value="1"/>
</dbReference>
<keyword evidence="2" id="KW-1185">Reference proteome</keyword>
<name>A0A8H6FKM3_9LECA</name>
<evidence type="ECO:0000313" key="2">
    <source>
        <dbReference type="Proteomes" id="UP000593566"/>
    </source>
</evidence>
<dbReference type="EMBL" id="JACCJB010000002">
    <property type="protein sequence ID" value="KAF6230270.1"/>
    <property type="molecule type" value="Genomic_DNA"/>
</dbReference>
<dbReference type="Proteomes" id="UP000593566">
    <property type="component" value="Unassembled WGS sequence"/>
</dbReference>
<dbReference type="AlphaFoldDB" id="A0A8H6FKM3"/>
<dbReference type="RefSeq" id="XP_037157527.1">
    <property type="nucleotide sequence ID" value="XM_037295526.1"/>
</dbReference>
<dbReference type="GeneID" id="59333017"/>
<reference evidence="1 2" key="1">
    <citation type="journal article" date="2020" name="Genomics">
        <title>Complete, high-quality genomes from long-read metagenomic sequencing of two wolf lichen thalli reveals enigmatic genome architecture.</title>
        <authorList>
            <person name="McKenzie S.K."/>
            <person name="Walston R.F."/>
            <person name="Allen J.L."/>
        </authorList>
    </citation>
    <scope>NUCLEOTIDE SEQUENCE [LARGE SCALE GENOMIC DNA]</scope>
    <source>
        <strain evidence="1">WasteWater1</strain>
    </source>
</reference>
<dbReference type="InterPro" id="IPR008949">
    <property type="entry name" value="Isoprenoid_synthase_dom_sf"/>
</dbReference>
<evidence type="ECO:0000313" key="1">
    <source>
        <dbReference type="EMBL" id="KAF6230270.1"/>
    </source>
</evidence>
<protein>
    <submittedName>
        <fullName evidence="1">Uncharacterized protein</fullName>
    </submittedName>
</protein>